<keyword evidence="3" id="KW-1185">Reference proteome</keyword>
<gene>
    <name evidence="2" type="ORF">ACH407_16250</name>
</gene>
<dbReference type="EMBL" id="JBIRUI010000006">
    <property type="protein sequence ID" value="MFI1715105.1"/>
    <property type="molecule type" value="Genomic_DNA"/>
</dbReference>
<evidence type="ECO:0000313" key="3">
    <source>
        <dbReference type="Proteomes" id="UP001611339"/>
    </source>
</evidence>
<reference evidence="2 3" key="1">
    <citation type="submission" date="2024-10" db="EMBL/GenBank/DDBJ databases">
        <title>The Natural Products Discovery Center: Release of the First 8490 Sequenced Strains for Exploring Actinobacteria Biosynthetic Diversity.</title>
        <authorList>
            <person name="Kalkreuter E."/>
            <person name="Kautsar S.A."/>
            <person name="Yang D."/>
            <person name="Bader C.D."/>
            <person name="Teijaro C.N."/>
            <person name="Fluegel L."/>
            <person name="Davis C.M."/>
            <person name="Simpson J.R."/>
            <person name="Lauterbach L."/>
            <person name="Steele A.D."/>
            <person name="Gui C."/>
            <person name="Meng S."/>
            <person name="Li G."/>
            <person name="Viehrig K."/>
            <person name="Ye F."/>
            <person name="Su P."/>
            <person name="Kiefer A.F."/>
            <person name="Nichols A."/>
            <person name="Cepeda A.J."/>
            <person name="Yan W."/>
            <person name="Fan B."/>
            <person name="Jiang Y."/>
            <person name="Adhikari A."/>
            <person name="Zheng C.-J."/>
            <person name="Schuster L."/>
            <person name="Cowan T.M."/>
            <person name="Smanski M.J."/>
            <person name="Chevrette M.G."/>
            <person name="De Carvalho L.P.S."/>
            <person name="Shen B."/>
        </authorList>
    </citation>
    <scope>NUCLEOTIDE SEQUENCE [LARGE SCALE GENOMIC DNA]</scope>
    <source>
        <strain evidence="2 3">NPDC020602</strain>
    </source>
</reference>
<accession>A0ABW7UA21</accession>
<protein>
    <submittedName>
        <fullName evidence="2">Uncharacterized protein</fullName>
    </submittedName>
</protein>
<feature type="region of interest" description="Disordered" evidence="1">
    <location>
        <begin position="28"/>
        <end position="52"/>
    </location>
</feature>
<evidence type="ECO:0000313" key="2">
    <source>
        <dbReference type="EMBL" id="MFI1715105.1"/>
    </source>
</evidence>
<proteinExistence type="predicted"/>
<dbReference type="RefSeq" id="WP_398709766.1">
    <property type="nucleotide sequence ID" value="NZ_JBIRUI010000006.1"/>
</dbReference>
<sequence>MTRHRRRGGDRTVHARFSVREAPGITVTVSHDGTAPGVADEPPWGTAGDTADGTGLAGAALHTAQRALAEAGRAYLGGRVELRTPRPAARGTCRPTVPGTRRRAVRRAADRAVALAVAACLRGDAAGVRVHVRPSS</sequence>
<name>A0ABW7UA21_9ACTN</name>
<dbReference type="Proteomes" id="UP001611339">
    <property type="component" value="Unassembled WGS sequence"/>
</dbReference>
<comment type="caution">
    <text evidence="2">The sequence shown here is derived from an EMBL/GenBank/DDBJ whole genome shotgun (WGS) entry which is preliminary data.</text>
</comment>
<evidence type="ECO:0000256" key="1">
    <source>
        <dbReference type="SAM" id="MobiDB-lite"/>
    </source>
</evidence>
<organism evidence="2 3">
    <name type="scientific">Streptomyces litmocidini</name>
    <dbReference type="NCBI Taxonomy" id="67318"/>
    <lineage>
        <taxon>Bacteria</taxon>
        <taxon>Bacillati</taxon>
        <taxon>Actinomycetota</taxon>
        <taxon>Actinomycetes</taxon>
        <taxon>Kitasatosporales</taxon>
        <taxon>Streptomycetaceae</taxon>
        <taxon>Streptomyces</taxon>
    </lineage>
</organism>